<feature type="compositionally biased region" description="Low complexity" evidence="1">
    <location>
        <begin position="97"/>
        <end position="118"/>
    </location>
</feature>
<evidence type="ECO:0000313" key="3">
    <source>
        <dbReference type="EMBL" id="ASA40464.1"/>
    </source>
</evidence>
<feature type="region of interest" description="Disordered" evidence="1">
    <location>
        <begin position="83"/>
        <end position="118"/>
    </location>
</feature>
<name>A0A0S2E6G5_9VIRU</name>
<keyword evidence="2" id="KW-0946">Virion</keyword>
<proteinExistence type="predicted"/>
<dbReference type="GO" id="GO:0019031">
    <property type="term" value="C:viral envelope"/>
    <property type="evidence" value="ECO:0007669"/>
    <property type="project" value="UniProtKB-KW"/>
</dbReference>
<accession>A0A0S2E6G5</accession>
<keyword evidence="2" id="KW-0261">Viral envelope protein</keyword>
<dbReference type="EMBL" id="KT995471">
    <property type="protein sequence ID" value="ALN66393.1"/>
    <property type="molecule type" value="Genomic_DNA"/>
</dbReference>
<protein>
    <submittedName>
        <fullName evidence="2">Envelope protein</fullName>
    </submittedName>
    <submittedName>
        <fullName evidence="3">Wsv321</fullName>
    </submittedName>
</protein>
<evidence type="ECO:0000313" key="2">
    <source>
        <dbReference type="EMBL" id="ALN66393.1"/>
    </source>
</evidence>
<dbReference type="Proteomes" id="UP000267277">
    <property type="component" value="Segment"/>
</dbReference>
<reference evidence="3" key="3">
    <citation type="submission" date="2017-03" db="EMBL/GenBank/DDBJ databases">
        <title>A VP24-truncated isolate of white spot syndrome virus is inefficient in per os infection.</title>
        <authorList>
            <person name="Han Y."/>
            <person name="Li F."/>
            <person name="Xu L."/>
            <person name="Huang W."/>
            <person name="Yang F."/>
        </authorList>
    </citation>
    <scope>NUCLEOTIDE SEQUENCE</scope>
    <source>
        <strain evidence="3">CN04</strain>
    </source>
</reference>
<dbReference type="EMBL" id="KY827813">
    <property type="protein sequence ID" value="ASA40464.1"/>
    <property type="molecule type" value="Genomic_DNA"/>
</dbReference>
<sequence length="118" mass="13260">MRFIPMLIIALIAAFVIAALLTANSNYLDHNINKELNLTRSLQLRGTFTPEDIAHNNRILPSKLSVLERGSIILAEMDKYKNAQPTVNNSQERRNISTPQQQQQQTTPSSQSSSQVEL</sequence>
<reference evidence="2 4" key="2">
    <citation type="submission" date="2015-11" db="EMBL/GenBank/DDBJ databases">
        <title>Comparative analysis of genome sequences of three different virulent isolates of white spot syndrome virus.</title>
        <authorList>
            <person name="Gao M."/>
            <person name="Yang F."/>
            <person name="Xu L."/>
            <person name="Li F."/>
        </authorList>
    </citation>
    <scope>NUCLEOTIDE SEQUENCE [LARGE SCALE GENOMIC DNA]</scope>
    <source>
        <strain evidence="2 4">CN03</strain>
    </source>
</reference>
<reference evidence="3" key="1">
    <citation type="journal article" date="2015" name="J. Virol.">
        <title>VP24 Is a Chitin-Binding Protein Involved in White Spot Syndrome Virus Infection.</title>
        <authorList>
            <person name="Li Z."/>
            <person name="Li F."/>
            <person name="Han Y."/>
            <person name="Xu L."/>
            <person name="Yang F."/>
        </authorList>
    </citation>
    <scope>NUCLEOTIDE SEQUENCE [LARGE SCALE GENOMIC DNA]</scope>
    <source>
        <strain evidence="3">CN04</strain>
    </source>
</reference>
<dbReference type="Proteomes" id="UP000278929">
    <property type="component" value="Genome"/>
</dbReference>
<organism evidence="2 4">
    <name type="scientific">White spot syndrome virus</name>
    <dbReference type="NCBI Taxonomy" id="342409"/>
    <lineage>
        <taxon>Viruses</taxon>
        <taxon>Viruses incertae sedis</taxon>
        <taxon>Naldaviricetes</taxon>
        <taxon>Nimaviridae</taxon>
        <taxon>Whispovirus</taxon>
    </lineage>
</organism>
<evidence type="ECO:0000313" key="4">
    <source>
        <dbReference type="Proteomes" id="UP000267277"/>
    </source>
</evidence>
<evidence type="ECO:0000256" key="1">
    <source>
        <dbReference type="SAM" id="MobiDB-lite"/>
    </source>
</evidence>